<dbReference type="GO" id="GO:0005840">
    <property type="term" value="C:ribosome"/>
    <property type="evidence" value="ECO:0007669"/>
    <property type="project" value="InterPro"/>
</dbReference>
<keyword evidence="1 5" id="KW-0963">Cytoplasm</keyword>
<protein>
    <recommendedName>
        <fullName evidence="5">Ribosome maturation factor RimM</fullName>
    </recommendedName>
</protein>
<evidence type="ECO:0000256" key="5">
    <source>
        <dbReference type="HAMAP-Rule" id="MF_00014"/>
    </source>
</evidence>
<reference evidence="8 9" key="1">
    <citation type="journal article" date="2015" name="Genome Announc.">
        <title>Expanding the biotechnology potential of lactobacilli through comparative genomics of 213 strains and associated genera.</title>
        <authorList>
            <person name="Sun Z."/>
            <person name="Harris H.M."/>
            <person name="McCann A."/>
            <person name="Guo C."/>
            <person name="Argimon S."/>
            <person name="Zhang W."/>
            <person name="Yang X."/>
            <person name="Jeffery I.B."/>
            <person name="Cooney J.C."/>
            <person name="Kagawa T.F."/>
            <person name="Liu W."/>
            <person name="Song Y."/>
            <person name="Salvetti E."/>
            <person name="Wrobel A."/>
            <person name="Rasinkangas P."/>
            <person name="Parkhill J."/>
            <person name="Rea M.C."/>
            <person name="O'Sullivan O."/>
            <person name="Ritari J."/>
            <person name="Douillard F.P."/>
            <person name="Paul Ross R."/>
            <person name="Yang R."/>
            <person name="Briner A.E."/>
            <person name="Felis G.E."/>
            <person name="de Vos W.M."/>
            <person name="Barrangou R."/>
            <person name="Klaenhammer T.R."/>
            <person name="Caufield P.W."/>
            <person name="Cui Y."/>
            <person name="Zhang H."/>
            <person name="O'Toole P.W."/>
        </authorList>
    </citation>
    <scope>NUCLEOTIDE SEQUENCE [LARGE SCALE GENOMIC DNA]</scope>
    <source>
        <strain evidence="8 9">DSM 18001</strain>
    </source>
</reference>
<comment type="subcellular location">
    <subcellularLocation>
        <location evidence="5">Cytoplasm</location>
    </subcellularLocation>
</comment>
<comment type="function">
    <text evidence="5">An accessory protein needed during the final step in the assembly of 30S ribosomal subunit, possibly for assembly of the head region. Essential for efficient processing of 16S rRNA. May be needed both before and after RbfA during the maturation of 16S rRNA. It has affinity for free ribosomal 30S subunits but not for 70S ribosomes.</text>
</comment>
<dbReference type="InterPro" id="IPR036976">
    <property type="entry name" value="RimM_N_sf"/>
</dbReference>
<feature type="domain" description="Ribosome maturation factor RimM PRC barrel" evidence="7">
    <location>
        <begin position="107"/>
        <end position="173"/>
    </location>
</feature>
<dbReference type="InterPro" id="IPR011033">
    <property type="entry name" value="PRC_barrel-like_sf"/>
</dbReference>
<dbReference type="Gene3D" id="2.40.30.60">
    <property type="entry name" value="RimM"/>
    <property type="match status" value="1"/>
</dbReference>
<dbReference type="SUPFAM" id="SSF50346">
    <property type="entry name" value="PRC-barrel domain"/>
    <property type="match status" value="1"/>
</dbReference>
<comment type="subunit">
    <text evidence="5">Binds ribosomal protein uS19.</text>
</comment>
<dbReference type="Gene3D" id="2.30.30.240">
    <property type="entry name" value="PRC-barrel domain"/>
    <property type="match status" value="1"/>
</dbReference>
<comment type="similarity">
    <text evidence="5">Belongs to the RimM family.</text>
</comment>
<name>A0A0R2L0E7_9LACO</name>
<comment type="caution">
    <text evidence="8">The sequence shown here is derived from an EMBL/GenBank/DDBJ whole genome shotgun (WGS) entry which is preliminary data.</text>
</comment>
<dbReference type="InterPro" id="IPR056792">
    <property type="entry name" value="PRC_RimM"/>
</dbReference>
<dbReference type="InterPro" id="IPR009000">
    <property type="entry name" value="Transl_B-barrel_sf"/>
</dbReference>
<dbReference type="EMBL" id="JQBX01000001">
    <property type="protein sequence ID" value="KRN95243.1"/>
    <property type="molecule type" value="Genomic_DNA"/>
</dbReference>
<dbReference type="Pfam" id="PF01782">
    <property type="entry name" value="RimM"/>
    <property type="match status" value="1"/>
</dbReference>
<dbReference type="InterPro" id="IPR011961">
    <property type="entry name" value="RimM"/>
</dbReference>
<dbReference type="PATRIC" id="fig|331679.3.peg.128"/>
<feature type="domain" description="RimM N-terminal" evidence="6">
    <location>
        <begin position="9"/>
        <end position="95"/>
    </location>
</feature>
<proteinExistence type="inferred from homology"/>
<dbReference type="NCBIfam" id="TIGR02273">
    <property type="entry name" value="16S_RimM"/>
    <property type="match status" value="1"/>
</dbReference>
<evidence type="ECO:0000259" key="6">
    <source>
        <dbReference type="Pfam" id="PF01782"/>
    </source>
</evidence>
<dbReference type="SUPFAM" id="SSF50447">
    <property type="entry name" value="Translation proteins"/>
    <property type="match status" value="1"/>
</dbReference>
<keyword evidence="3 5" id="KW-0698">rRNA processing</keyword>
<evidence type="ECO:0000313" key="9">
    <source>
        <dbReference type="Proteomes" id="UP000051859"/>
    </source>
</evidence>
<keyword evidence="4 5" id="KW-0143">Chaperone</keyword>
<evidence type="ECO:0000256" key="4">
    <source>
        <dbReference type="ARBA" id="ARBA00023186"/>
    </source>
</evidence>
<organism evidence="8 9">
    <name type="scientific">Pediococcus stilesii</name>
    <dbReference type="NCBI Taxonomy" id="331679"/>
    <lineage>
        <taxon>Bacteria</taxon>
        <taxon>Bacillati</taxon>
        <taxon>Bacillota</taxon>
        <taxon>Bacilli</taxon>
        <taxon>Lactobacillales</taxon>
        <taxon>Lactobacillaceae</taxon>
        <taxon>Pediococcus</taxon>
    </lineage>
</organism>
<accession>A0A0R2L0E7</accession>
<dbReference type="GO" id="GO:0043022">
    <property type="term" value="F:ribosome binding"/>
    <property type="evidence" value="ECO:0007669"/>
    <property type="project" value="InterPro"/>
</dbReference>
<dbReference type="GO" id="GO:0005737">
    <property type="term" value="C:cytoplasm"/>
    <property type="evidence" value="ECO:0007669"/>
    <property type="project" value="UniProtKB-SubCell"/>
</dbReference>
<dbReference type="GO" id="GO:0042274">
    <property type="term" value="P:ribosomal small subunit biogenesis"/>
    <property type="evidence" value="ECO:0007669"/>
    <property type="project" value="UniProtKB-UniRule"/>
</dbReference>
<evidence type="ECO:0000259" key="7">
    <source>
        <dbReference type="Pfam" id="PF24986"/>
    </source>
</evidence>
<evidence type="ECO:0000313" key="8">
    <source>
        <dbReference type="EMBL" id="KRN95243.1"/>
    </source>
</evidence>
<dbReference type="PANTHER" id="PTHR33692">
    <property type="entry name" value="RIBOSOME MATURATION FACTOR RIMM"/>
    <property type="match status" value="1"/>
</dbReference>
<dbReference type="HAMAP" id="MF_00014">
    <property type="entry name" value="Ribosome_mat_RimM"/>
    <property type="match status" value="1"/>
</dbReference>
<dbReference type="AlphaFoldDB" id="A0A0R2L0E7"/>
<evidence type="ECO:0000256" key="1">
    <source>
        <dbReference type="ARBA" id="ARBA00022490"/>
    </source>
</evidence>
<comment type="domain">
    <text evidence="5">The PRC barrel domain binds ribosomal protein uS19.</text>
</comment>
<keyword evidence="9" id="KW-1185">Reference proteome</keyword>
<dbReference type="InterPro" id="IPR002676">
    <property type="entry name" value="RimM_N"/>
</dbReference>
<dbReference type="STRING" id="331679.IV81_GL000126"/>
<dbReference type="Pfam" id="PF24986">
    <property type="entry name" value="PRC_RimM"/>
    <property type="match status" value="1"/>
</dbReference>
<dbReference type="Proteomes" id="UP000051859">
    <property type="component" value="Unassembled WGS sequence"/>
</dbReference>
<evidence type="ECO:0000256" key="3">
    <source>
        <dbReference type="ARBA" id="ARBA00022552"/>
    </source>
</evidence>
<sequence>MELMNYYNVGKIVNTRGLRGEVKVISYTDFPEDRFKSGSQLQIFKDEKTATPLATVVVRSAKEHKGTFLITFEGIDTINDVEKYKGMILKVEEEQLQDLDEGEFYLHQIVGLDVFENGIKLGVIKEVLSYGPNDVWVVKRPGKPDLLLPYLKDVILDVNLEQNQVTVEVPEGLD</sequence>
<keyword evidence="2 5" id="KW-0690">Ribosome biogenesis</keyword>
<evidence type="ECO:0000256" key="2">
    <source>
        <dbReference type="ARBA" id="ARBA00022517"/>
    </source>
</evidence>
<dbReference type="PANTHER" id="PTHR33692:SF1">
    <property type="entry name" value="RIBOSOME MATURATION FACTOR RIMM"/>
    <property type="match status" value="1"/>
</dbReference>
<gene>
    <name evidence="5" type="primary">rimM</name>
    <name evidence="8" type="ORF">IV81_GL000126</name>
</gene>
<dbReference type="GO" id="GO:0006364">
    <property type="term" value="P:rRNA processing"/>
    <property type="evidence" value="ECO:0007669"/>
    <property type="project" value="UniProtKB-UniRule"/>
</dbReference>